<dbReference type="PROSITE" id="PS00131">
    <property type="entry name" value="CARBOXYPEPT_SER_SER"/>
    <property type="match status" value="1"/>
</dbReference>
<evidence type="ECO:0000256" key="2">
    <source>
        <dbReference type="ARBA" id="ARBA00022645"/>
    </source>
</evidence>
<evidence type="ECO:0000256" key="5">
    <source>
        <dbReference type="ARBA" id="ARBA00022801"/>
    </source>
</evidence>
<dbReference type="InterPro" id="IPR001563">
    <property type="entry name" value="Peptidase_S10"/>
</dbReference>
<evidence type="ECO:0000256" key="4">
    <source>
        <dbReference type="ARBA" id="ARBA00022729"/>
    </source>
</evidence>
<dbReference type="EMBL" id="JBBCAQ010000036">
    <property type="protein sequence ID" value="KAK7575586.1"/>
    <property type="molecule type" value="Genomic_DNA"/>
</dbReference>
<dbReference type="GO" id="GO:0004185">
    <property type="term" value="F:serine-type carboxypeptidase activity"/>
    <property type="evidence" value="ECO:0007669"/>
    <property type="project" value="UniProtKB-UniRule"/>
</dbReference>
<dbReference type="Pfam" id="PF00450">
    <property type="entry name" value="Peptidase_S10"/>
    <property type="match status" value="1"/>
</dbReference>
<evidence type="ECO:0000256" key="7">
    <source>
        <dbReference type="RuleBase" id="RU361156"/>
    </source>
</evidence>
<organism evidence="8 9">
    <name type="scientific">Parthenolecanium corni</name>
    <dbReference type="NCBI Taxonomy" id="536013"/>
    <lineage>
        <taxon>Eukaryota</taxon>
        <taxon>Metazoa</taxon>
        <taxon>Ecdysozoa</taxon>
        <taxon>Arthropoda</taxon>
        <taxon>Hexapoda</taxon>
        <taxon>Insecta</taxon>
        <taxon>Pterygota</taxon>
        <taxon>Neoptera</taxon>
        <taxon>Paraneoptera</taxon>
        <taxon>Hemiptera</taxon>
        <taxon>Sternorrhyncha</taxon>
        <taxon>Coccoidea</taxon>
        <taxon>Coccidae</taxon>
        <taxon>Parthenolecanium</taxon>
    </lineage>
</organism>
<dbReference type="InterPro" id="IPR029058">
    <property type="entry name" value="AB_hydrolase_fold"/>
</dbReference>
<dbReference type="PANTHER" id="PTHR11802">
    <property type="entry name" value="SERINE PROTEASE FAMILY S10 SERINE CARBOXYPEPTIDASE"/>
    <property type="match status" value="1"/>
</dbReference>
<gene>
    <name evidence="8" type="ORF">V9T40_011872</name>
</gene>
<dbReference type="Proteomes" id="UP001367676">
    <property type="component" value="Unassembled WGS sequence"/>
</dbReference>
<keyword evidence="4" id="KW-0732">Signal</keyword>
<reference evidence="8 9" key="1">
    <citation type="submission" date="2024-03" db="EMBL/GenBank/DDBJ databases">
        <title>Adaptation during the transition from Ophiocordyceps entomopathogen to insect associate is accompanied by gene loss and intensified selection.</title>
        <authorList>
            <person name="Ward C.M."/>
            <person name="Onetto C.A."/>
            <person name="Borneman A.R."/>
        </authorList>
    </citation>
    <scope>NUCLEOTIDE SEQUENCE [LARGE SCALE GENOMIC DNA]</scope>
    <source>
        <strain evidence="8">AWRI1</strain>
        <tissue evidence="8">Single Adult Female</tissue>
    </source>
</reference>
<dbReference type="PRINTS" id="PR00724">
    <property type="entry name" value="CRBOXYPTASEC"/>
</dbReference>
<evidence type="ECO:0000256" key="3">
    <source>
        <dbReference type="ARBA" id="ARBA00022670"/>
    </source>
</evidence>
<dbReference type="Gene3D" id="3.40.50.1820">
    <property type="entry name" value="alpha/beta hydrolase"/>
    <property type="match status" value="1"/>
</dbReference>
<sequence>MAKDAPQTEMLFDTLWTTDDEPWPTTFAEEDNEPGQPVFASQFAKDCDYNQARKMLAVKPILGVQSYSGFITVNRRYNSNLFFWLVLSQQNASDDPVVVWLMGIPGYSSMYGAFQENGPFRFSPSGNLTLNEYSWTKRYNMLYIDNPIGIGYSFTDNVAGFSRSQEQVAANLYEFMMQFYELFPEFQKNQLIVGGESYGGKFATSLAKEIHQRNPVSHTKMNLVGLFVGNSFLDPINMLEYSQILYRLGVIDYQSSLEMKKLENNIKRLIQMKEWIKALELNKLIDEKLTEAGYKYRYDITQLKIDLLDKRVAEYLNQPETKRLFHVGDIPFHNHEQVYEFLKEDIFQSVKEKVEALLSHLKILFYSGQFDIMVNRANTHSFTMKLRWTDAIRYAKQQPILWKIDDEVVGYVASVSNLTEVLVRDANHMTCASQPEYIFRLFNLFVDVGNFTDQTLLMEGDDYL</sequence>
<proteinExistence type="inferred from homology"/>
<protein>
    <recommendedName>
        <fullName evidence="7">Carboxypeptidase</fullName>
        <ecNumber evidence="7">3.4.16.-</ecNumber>
    </recommendedName>
</protein>
<dbReference type="EC" id="3.4.16.-" evidence="7"/>
<keyword evidence="9" id="KW-1185">Reference proteome</keyword>
<keyword evidence="3 7" id="KW-0645">Protease</keyword>
<comment type="similarity">
    <text evidence="1 7">Belongs to the peptidase S10 family.</text>
</comment>
<evidence type="ECO:0000256" key="6">
    <source>
        <dbReference type="ARBA" id="ARBA00023180"/>
    </source>
</evidence>
<dbReference type="PANTHER" id="PTHR11802:SF472">
    <property type="entry name" value="SERINE CARBOXYPEPTIDASE CPVL-RELATED"/>
    <property type="match status" value="1"/>
</dbReference>
<keyword evidence="6" id="KW-0325">Glycoprotein</keyword>
<dbReference type="SUPFAM" id="SSF53474">
    <property type="entry name" value="alpha/beta-Hydrolases"/>
    <property type="match status" value="1"/>
</dbReference>
<evidence type="ECO:0000313" key="9">
    <source>
        <dbReference type="Proteomes" id="UP001367676"/>
    </source>
</evidence>
<comment type="caution">
    <text evidence="8">The sequence shown here is derived from an EMBL/GenBank/DDBJ whole genome shotgun (WGS) entry which is preliminary data.</text>
</comment>
<keyword evidence="2 7" id="KW-0121">Carboxypeptidase</keyword>
<dbReference type="AlphaFoldDB" id="A0AAN9TM33"/>
<name>A0AAN9TM33_9HEMI</name>
<evidence type="ECO:0000256" key="1">
    <source>
        <dbReference type="ARBA" id="ARBA00009431"/>
    </source>
</evidence>
<evidence type="ECO:0000313" key="8">
    <source>
        <dbReference type="EMBL" id="KAK7575586.1"/>
    </source>
</evidence>
<dbReference type="GO" id="GO:0006508">
    <property type="term" value="P:proteolysis"/>
    <property type="evidence" value="ECO:0007669"/>
    <property type="project" value="UniProtKB-KW"/>
</dbReference>
<accession>A0AAN9TM33</accession>
<keyword evidence="5 7" id="KW-0378">Hydrolase</keyword>
<dbReference type="InterPro" id="IPR018202">
    <property type="entry name" value="Ser_caboxypep_ser_AS"/>
</dbReference>